<keyword evidence="2" id="KW-1185">Reference proteome</keyword>
<proteinExistence type="predicted"/>
<sequence length="147" mass="16370">NAGESSKRSDIIDITYGNLHEILTQQDGVHLDQYLKPQKKPLRRVTQVFGKLSDASRKKIESGSVLLPDGELIQIDDGQKECLSTTNSRSTKCKPASSFAPSFTAMDSLERLVVRWRPLLLDLPRTLRRCMARNGFTPSGSSFLCST</sequence>
<organism evidence="1 2">
    <name type="scientific">Laccaria amethystina LaAM-08-1</name>
    <dbReference type="NCBI Taxonomy" id="1095629"/>
    <lineage>
        <taxon>Eukaryota</taxon>
        <taxon>Fungi</taxon>
        <taxon>Dikarya</taxon>
        <taxon>Basidiomycota</taxon>
        <taxon>Agaricomycotina</taxon>
        <taxon>Agaricomycetes</taxon>
        <taxon>Agaricomycetidae</taxon>
        <taxon>Agaricales</taxon>
        <taxon>Agaricineae</taxon>
        <taxon>Hydnangiaceae</taxon>
        <taxon>Laccaria</taxon>
    </lineage>
</organism>
<feature type="non-terminal residue" evidence="1">
    <location>
        <position position="147"/>
    </location>
</feature>
<dbReference type="OrthoDB" id="102511at2759"/>
<dbReference type="HOGENOM" id="CLU_1772508_0_0_1"/>
<protein>
    <submittedName>
        <fullName evidence="1">Uncharacterized protein</fullName>
    </submittedName>
</protein>
<reference evidence="1 2" key="1">
    <citation type="submission" date="2014-04" db="EMBL/GenBank/DDBJ databases">
        <authorList>
            <consortium name="DOE Joint Genome Institute"/>
            <person name="Kuo A."/>
            <person name="Kohler A."/>
            <person name="Nagy L.G."/>
            <person name="Floudas D."/>
            <person name="Copeland A."/>
            <person name="Barry K.W."/>
            <person name="Cichocki N."/>
            <person name="Veneault-Fourrey C."/>
            <person name="LaButti K."/>
            <person name="Lindquist E.A."/>
            <person name="Lipzen A."/>
            <person name="Lundell T."/>
            <person name="Morin E."/>
            <person name="Murat C."/>
            <person name="Sun H."/>
            <person name="Tunlid A."/>
            <person name="Henrissat B."/>
            <person name="Grigoriev I.V."/>
            <person name="Hibbett D.S."/>
            <person name="Martin F."/>
            <person name="Nordberg H.P."/>
            <person name="Cantor M.N."/>
            <person name="Hua S.X."/>
        </authorList>
    </citation>
    <scope>NUCLEOTIDE SEQUENCE [LARGE SCALE GENOMIC DNA]</scope>
    <source>
        <strain evidence="1 2">LaAM-08-1</strain>
    </source>
</reference>
<dbReference type="STRING" id="1095629.A0A0C9WLI1"/>
<dbReference type="AlphaFoldDB" id="A0A0C9WLI1"/>
<dbReference type="EMBL" id="KN838698">
    <property type="protein sequence ID" value="KIJ97274.1"/>
    <property type="molecule type" value="Genomic_DNA"/>
</dbReference>
<gene>
    <name evidence="1" type="ORF">K443DRAFT_632415</name>
</gene>
<evidence type="ECO:0000313" key="2">
    <source>
        <dbReference type="Proteomes" id="UP000054477"/>
    </source>
</evidence>
<evidence type="ECO:0000313" key="1">
    <source>
        <dbReference type="EMBL" id="KIJ97274.1"/>
    </source>
</evidence>
<dbReference type="Proteomes" id="UP000054477">
    <property type="component" value="Unassembled WGS sequence"/>
</dbReference>
<name>A0A0C9WLI1_9AGAR</name>
<accession>A0A0C9WLI1</accession>
<reference evidence="2" key="2">
    <citation type="submission" date="2015-01" db="EMBL/GenBank/DDBJ databases">
        <title>Evolutionary Origins and Diversification of the Mycorrhizal Mutualists.</title>
        <authorList>
            <consortium name="DOE Joint Genome Institute"/>
            <consortium name="Mycorrhizal Genomics Consortium"/>
            <person name="Kohler A."/>
            <person name="Kuo A."/>
            <person name="Nagy L.G."/>
            <person name="Floudas D."/>
            <person name="Copeland A."/>
            <person name="Barry K.W."/>
            <person name="Cichocki N."/>
            <person name="Veneault-Fourrey C."/>
            <person name="LaButti K."/>
            <person name="Lindquist E.A."/>
            <person name="Lipzen A."/>
            <person name="Lundell T."/>
            <person name="Morin E."/>
            <person name="Murat C."/>
            <person name="Riley R."/>
            <person name="Ohm R."/>
            <person name="Sun H."/>
            <person name="Tunlid A."/>
            <person name="Henrissat B."/>
            <person name="Grigoriev I.V."/>
            <person name="Hibbett D.S."/>
            <person name="Martin F."/>
        </authorList>
    </citation>
    <scope>NUCLEOTIDE SEQUENCE [LARGE SCALE GENOMIC DNA]</scope>
    <source>
        <strain evidence="2">LaAM-08-1</strain>
    </source>
</reference>